<dbReference type="FunFam" id="2.10.310.10:FF:000001">
    <property type="entry name" value="Serpin family A member 1"/>
    <property type="match status" value="1"/>
</dbReference>
<dbReference type="PROSITE" id="PS00284">
    <property type="entry name" value="SERPIN"/>
    <property type="match status" value="1"/>
</dbReference>
<reference evidence="2 3" key="1">
    <citation type="journal article" date="2018" name="Mol. Genet. Genomics">
        <title>The red deer Cervus elaphus genome CerEla1.0: sequencing, annotating, genes, and chromosomes.</title>
        <authorList>
            <person name="Bana N.A."/>
            <person name="Nyiri A."/>
            <person name="Nagy J."/>
            <person name="Frank K."/>
            <person name="Nagy T."/>
            <person name="Steger V."/>
            <person name="Schiller M."/>
            <person name="Lakatos P."/>
            <person name="Sugar L."/>
            <person name="Horn P."/>
            <person name="Barta E."/>
            <person name="Orosz L."/>
        </authorList>
    </citation>
    <scope>NUCLEOTIDE SEQUENCE [LARGE SCALE GENOMIC DNA]</scope>
    <source>
        <strain evidence="2">Hungarian</strain>
    </source>
</reference>
<dbReference type="Pfam" id="PF00079">
    <property type="entry name" value="Serpin"/>
    <property type="match status" value="1"/>
</dbReference>
<dbReference type="InterPro" id="IPR036186">
    <property type="entry name" value="Serpin_sf"/>
</dbReference>
<dbReference type="OrthoDB" id="9518664at2759"/>
<dbReference type="Gene3D" id="6.20.40.10">
    <property type="match status" value="1"/>
</dbReference>
<dbReference type="Gene3D" id="2.10.310.10">
    <property type="entry name" value="Serpins superfamily"/>
    <property type="match status" value="1"/>
</dbReference>
<name>A0A212CJD2_CEREH</name>
<comment type="caution">
    <text evidence="2">The sequence shown here is derived from an EMBL/GenBank/DDBJ whole genome shotgun (WGS) entry which is preliminary data.</text>
</comment>
<dbReference type="PANTHER" id="PTHR11461">
    <property type="entry name" value="SERINE PROTEASE INHIBITOR, SERPIN"/>
    <property type="match status" value="1"/>
</dbReference>
<dbReference type="GO" id="GO:0004867">
    <property type="term" value="F:serine-type endopeptidase inhibitor activity"/>
    <property type="evidence" value="ECO:0007669"/>
    <property type="project" value="InterPro"/>
</dbReference>
<dbReference type="InterPro" id="IPR023796">
    <property type="entry name" value="Serpin_dom"/>
</dbReference>
<dbReference type="InterPro" id="IPR000215">
    <property type="entry name" value="Serpin_fam"/>
</dbReference>
<accession>A0A212CJD2</accession>
<evidence type="ECO:0000313" key="2">
    <source>
        <dbReference type="EMBL" id="OWK06025.1"/>
    </source>
</evidence>
<protein>
    <submittedName>
        <fullName evidence="2">SERPINI1</fullName>
    </submittedName>
</protein>
<dbReference type="AlphaFoldDB" id="A0A212CJD2"/>
<evidence type="ECO:0000313" key="3">
    <source>
        <dbReference type="Proteomes" id="UP000242450"/>
    </source>
</evidence>
<evidence type="ECO:0000259" key="1">
    <source>
        <dbReference type="Pfam" id="PF00079"/>
    </source>
</evidence>
<dbReference type="InterPro" id="IPR023795">
    <property type="entry name" value="Serpin_CS"/>
</dbReference>
<sequence>KNAPIISLFFADNKEIFLSKAIHKCFIEVNEEGSEAAAASGMIAISRMAVLYPQVIVDHPFFFLIRNRRTGTILFMGRVMHPETMNTSGHDFEEL</sequence>
<keyword evidence="3" id="KW-1185">Reference proteome</keyword>
<feature type="domain" description="Serpin" evidence="1">
    <location>
        <begin position="12"/>
        <end position="82"/>
    </location>
</feature>
<dbReference type="PANTHER" id="PTHR11461:SF50">
    <property type="entry name" value="NEUROSERPIN"/>
    <property type="match status" value="1"/>
</dbReference>
<dbReference type="Proteomes" id="UP000242450">
    <property type="component" value="Chromosome 19"/>
</dbReference>
<gene>
    <name evidence="2" type="ORF">Celaphus_00012472</name>
</gene>
<feature type="non-terminal residue" evidence="2">
    <location>
        <position position="1"/>
    </location>
</feature>
<organism evidence="2 3">
    <name type="scientific">Cervus elaphus hippelaphus</name>
    <name type="common">European red deer</name>
    <dbReference type="NCBI Taxonomy" id="46360"/>
    <lineage>
        <taxon>Eukaryota</taxon>
        <taxon>Metazoa</taxon>
        <taxon>Chordata</taxon>
        <taxon>Craniata</taxon>
        <taxon>Vertebrata</taxon>
        <taxon>Euteleostomi</taxon>
        <taxon>Mammalia</taxon>
        <taxon>Eutheria</taxon>
        <taxon>Laurasiatheria</taxon>
        <taxon>Artiodactyla</taxon>
        <taxon>Ruminantia</taxon>
        <taxon>Pecora</taxon>
        <taxon>Cervidae</taxon>
        <taxon>Cervinae</taxon>
        <taxon>Cervus</taxon>
    </lineage>
</organism>
<proteinExistence type="predicted"/>
<dbReference type="SUPFAM" id="SSF56574">
    <property type="entry name" value="Serpins"/>
    <property type="match status" value="1"/>
</dbReference>
<dbReference type="EMBL" id="MKHE01000019">
    <property type="protein sequence ID" value="OWK06025.1"/>
    <property type="molecule type" value="Genomic_DNA"/>
</dbReference>
<dbReference type="GO" id="GO:0005615">
    <property type="term" value="C:extracellular space"/>
    <property type="evidence" value="ECO:0007669"/>
    <property type="project" value="InterPro"/>
</dbReference>